<dbReference type="GO" id="GO:0016285">
    <property type="term" value="F:alanyl aminopeptidase activity"/>
    <property type="evidence" value="ECO:0007669"/>
    <property type="project" value="UniProtKB-EC"/>
</dbReference>
<dbReference type="Gene3D" id="2.60.40.1730">
    <property type="entry name" value="tricorn interacting facor f3 domain"/>
    <property type="match status" value="1"/>
</dbReference>
<dbReference type="SUPFAM" id="SSF63737">
    <property type="entry name" value="Leukotriene A4 hydrolase N-terminal domain"/>
    <property type="match status" value="1"/>
</dbReference>
<name>A0AAW8LMR9_ACILW</name>
<dbReference type="InterPro" id="IPR042097">
    <property type="entry name" value="Aminopeptidase_N-like_N_sf"/>
</dbReference>
<dbReference type="InterPro" id="IPR024601">
    <property type="entry name" value="Peptidase_M1_pepN_C"/>
</dbReference>
<dbReference type="InterPro" id="IPR001930">
    <property type="entry name" value="Peptidase_M1"/>
</dbReference>
<dbReference type="InterPro" id="IPR045357">
    <property type="entry name" value="Aminopeptidase_N-like_N"/>
</dbReference>
<evidence type="ECO:0000259" key="16">
    <source>
        <dbReference type="Pfam" id="PF17900"/>
    </source>
</evidence>
<dbReference type="EMBL" id="JAVDSC010000007">
    <property type="protein sequence ID" value="MDR6629967.1"/>
    <property type="molecule type" value="Genomic_DNA"/>
</dbReference>
<gene>
    <name evidence="17" type="ORF">J2X86_002019</name>
</gene>
<dbReference type="Gene3D" id="1.10.390.10">
    <property type="entry name" value="Neutral Protease Domain 2"/>
    <property type="match status" value="1"/>
</dbReference>
<evidence type="ECO:0000256" key="12">
    <source>
        <dbReference type="NCBIfam" id="TIGR02414"/>
    </source>
</evidence>
<dbReference type="InterPro" id="IPR035414">
    <property type="entry name" value="Peptidase_M1_pepN_Ig-like"/>
</dbReference>
<keyword evidence="11" id="KW-0482">Metalloprotease</keyword>
<dbReference type="Pfam" id="PF17432">
    <property type="entry name" value="DUF3458_C"/>
    <property type="match status" value="1"/>
</dbReference>
<dbReference type="InterPro" id="IPR012779">
    <property type="entry name" value="Peptidase_M1_pepN"/>
</dbReference>
<evidence type="ECO:0000256" key="2">
    <source>
        <dbReference type="ARBA" id="ARBA00001947"/>
    </source>
</evidence>
<evidence type="ECO:0000256" key="10">
    <source>
        <dbReference type="ARBA" id="ARBA00022833"/>
    </source>
</evidence>
<keyword evidence="6 17" id="KW-0031">Aminopeptidase</keyword>
<dbReference type="InterPro" id="IPR038438">
    <property type="entry name" value="PepN_Ig-like_sf"/>
</dbReference>
<feature type="domain" description="Peptidase M1 membrane alanine aminopeptidase" evidence="13">
    <location>
        <begin position="246"/>
        <end position="458"/>
    </location>
</feature>
<keyword evidence="7" id="KW-0645">Protease</keyword>
<evidence type="ECO:0000256" key="5">
    <source>
        <dbReference type="ARBA" id="ARBA00015611"/>
    </source>
</evidence>
<dbReference type="Gene3D" id="2.60.40.1840">
    <property type="match status" value="1"/>
</dbReference>
<evidence type="ECO:0000256" key="6">
    <source>
        <dbReference type="ARBA" id="ARBA00022438"/>
    </source>
</evidence>
<dbReference type="InterPro" id="IPR037144">
    <property type="entry name" value="Peptidase_M1_pepN_C_sf"/>
</dbReference>
<dbReference type="GO" id="GO:0008237">
    <property type="term" value="F:metallopeptidase activity"/>
    <property type="evidence" value="ECO:0007669"/>
    <property type="project" value="UniProtKB-UniRule"/>
</dbReference>
<dbReference type="Pfam" id="PF01433">
    <property type="entry name" value="Peptidase_M1"/>
    <property type="match status" value="1"/>
</dbReference>
<dbReference type="InterPro" id="IPR014782">
    <property type="entry name" value="Peptidase_M1_dom"/>
</dbReference>
<keyword evidence="10" id="KW-0862">Zinc</keyword>
<dbReference type="InterPro" id="IPR027268">
    <property type="entry name" value="Peptidase_M4/M1_CTD_sf"/>
</dbReference>
<dbReference type="NCBIfam" id="TIGR02414">
    <property type="entry name" value="pepN_proteo"/>
    <property type="match status" value="1"/>
</dbReference>
<keyword evidence="9 17" id="KW-0378">Hydrolase</keyword>
<feature type="domain" description="Peptidase M1 alanyl aminopeptidase C-terminal" evidence="15">
    <location>
        <begin position="574"/>
        <end position="879"/>
    </location>
</feature>
<evidence type="ECO:0000256" key="3">
    <source>
        <dbReference type="ARBA" id="ARBA00010136"/>
    </source>
</evidence>
<comment type="catalytic activity">
    <reaction evidence="1">
        <text>Release of an N-terminal amino acid, Xaa-|-Yaa- from a peptide, amide or arylamide. Xaa is preferably Ala, but may be most amino acids including Pro (slow action). When a terminal hydrophobic residue is followed by a prolyl residue, the two may be released as an intact Xaa-Pro dipeptide.</text>
        <dbReference type="EC" id="3.4.11.2"/>
    </reaction>
</comment>
<sequence length="881" mass="99647">MNNVEHDKRLGQDMNIAANPVIEADQTIYLKDYQKPSFVVDSVDLNIQVYSDHSLVSSKLEMQRQTAGDLVLLGRDLELQSIRLNGQPLNDRDYHLDAEQLVIANVPDQVSLEIVVKIHPESNTMLEGLYQASSDLFVTQNEPEGFRKITFYPDRPDVLSVFTTRVEADKKYPVLLANGNLLETGEVDEKRHYAVWQDPTKKPSYLFACVIGDLAVMKDSYVTSEGRNVALEIYAEEKDIPKCKIAMEALKHSMRWDEEHYGLPYDLDNYMIVATSAFNMGAMENKGLNIFNTSCVLADEEYTTDAAIMRVQSVIAHEYFHNWTGNRITCRDWFQLCLKEGLTVFRDQSFSEDLQSAAVQRIDDVAVLKAHQFPEDSGPLSHPPRPDHFVEINNFYTATVYEKGAEINRMMATLLGKEKFRQGTDEYFRRHDGQAVTVEDWVAALTAGSGVDLSNFLTWYNQPGTPKLQAKAEYDVETQIYRLSFKQSLKTHAKYPNLKAVPIPVALALFDAESGEQLTLNSEALFENGVKDGVYLFDQDEATIEFSGVTAKPVVSLLRNFSAPVNLDFDYSEKELAFLLQYETNGFNQWQATQTLLERILLDDQPAEIYIEAMLNTLPDVIEKDPLLASRLFDVPSEGYLGSRIDQDYNPVMIQEKREALLHTLARAFGETAKETYLNLDPDLQSEFSQAMGVRALRNIMLTMMARQGDASAFDLAYEQYHTGNMSERLGALKVLVWNDAPQAEEALADFYSRFEDEALSLDQWFMVQAAHPKATDATIAYLTQHPDYDLAVPNRIRAVSGGLNANPVNTWSFGVQHFIGLAKYLDEKNPIVGSRLLQVLSRWYTLAEPQRSEVKAQLETLKPLVKSKNVSETLNSMLSV</sequence>
<dbReference type="Gene3D" id="1.25.50.10">
    <property type="entry name" value="Peptidase M1, alanyl aminopeptidase, C-terminal domain"/>
    <property type="match status" value="1"/>
</dbReference>
<dbReference type="Pfam" id="PF11940">
    <property type="entry name" value="DUF3458"/>
    <property type="match status" value="1"/>
</dbReference>
<organism evidence="17 18">
    <name type="scientific">Acinetobacter lwoffii</name>
    <dbReference type="NCBI Taxonomy" id="28090"/>
    <lineage>
        <taxon>Bacteria</taxon>
        <taxon>Pseudomonadati</taxon>
        <taxon>Pseudomonadota</taxon>
        <taxon>Gammaproteobacteria</taxon>
        <taxon>Moraxellales</taxon>
        <taxon>Moraxellaceae</taxon>
        <taxon>Acinetobacter</taxon>
    </lineage>
</organism>
<keyword evidence="8" id="KW-0479">Metal-binding</keyword>
<dbReference type="GO" id="GO:0008270">
    <property type="term" value="F:zinc ion binding"/>
    <property type="evidence" value="ECO:0007669"/>
    <property type="project" value="InterPro"/>
</dbReference>
<accession>A0AAW8LMR9</accession>
<dbReference type="CDD" id="cd09600">
    <property type="entry name" value="M1_APN"/>
    <property type="match status" value="1"/>
</dbReference>
<evidence type="ECO:0000313" key="17">
    <source>
        <dbReference type="EMBL" id="MDR6629967.1"/>
    </source>
</evidence>
<dbReference type="PRINTS" id="PR00756">
    <property type="entry name" value="ALADIPTASE"/>
</dbReference>
<dbReference type="PANTHER" id="PTHR46322:SF1">
    <property type="entry name" value="PUROMYCIN-SENSITIVE AMINOPEPTIDASE"/>
    <property type="match status" value="1"/>
</dbReference>
<dbReference type="Proteomes" id="UP001262767">
    <property type="component" value="Unassembled WGS sequence"/>
</dbReference>
<evidence type="ECO:0000259" key="14">
    <source>
        <dbReference type="Pfam" id="PF11940"/>
    </source>
</evidence>
<evidence type="ECO:0000259" key="15">
    <source>
        <dbReference type="Pfam" id="PF17432"/>
    </source>
</evidence>
<feature type="domain" description="Peptidase M1 alanyl aminopeptidase Ig-like fold" evidence="14">
    <location>
        <begin position="464"/>
        <end position="569"/>
    </location>
</feature>
<dbReference type="FunFam" id="3.30.2010.30:FF:000002">
    <property type="entry name" value="Putative aminopeptidase N"/>
    <property type="match status" value="1"/>
</dbReference>
<comment type="cofactor">
    <cofactor evidence="2">
        <name>Zn(2+)</name>
        <dbReference type="ChEBI" id="CHEBI:29105"/>
    </cofactor>
</comment>
<feature type="domain" description="Aminopeptidase N-like N-terminal" evidence="16">
    <location>
        <begin position="65"/>
        <end position="206"/>
    </location>
</feature>
<evidence type="ECO:0000256" key="7">
    <source>
        <dbReference type="ARBA" id="ARBA00022670"/>
    </source>
</evidence>
<dbReference type="GO" id="GO:0006508">
    <property type="term" value="P:proteolysis"/>
    <property type="evidence" value="ECO:0007669"/>
    <property type="project" value="UniProtKB-UniRule"/>
</dbReference>
<proteinExistence type="inferred from homology"/>
<dbReference type="Gene3D" id="3.30.2010.30">
    <property type="match status" value="1"/>
</dbReference>
<dbReference type="EC" id="3.4.11.2" evidence="4 12"/>
<dbReference type="AlphaFoldDB" id="A0AAW8LMR9"/>
<evidence type="ECO:0000256" key="9">
    <source>
        <dbReference type="ARBA" id="ARBA00022801"/>
    </source>
</evidence>
<reference evidence="17" key="1">
    <citation type="submission" date="2023-07" db="EMBL/GenBank/DDBJ databases">
        <title>Sorghum-associated microbial communities from plants grown in Nebraska, USA.</title>
        <authorList>
            <person name="Schachtman D."/>
        </authorList>
    </citation>
    <scope>NUCLEOTIDE SEQUENCE</scope>
    <source>
        <strain evidence="17">BE44</strain>
    </source>
</reference>
<evidence type="ECO:0000259" key="13">
    <source>
        <dbReference type="Pfam" id="PF01433"/>
    </source>
</evidence>
<dbReference type="Pfam" id="PF17900">
    <property type="entry name" value="Peptidase_M1_N"/>
    <property type="match status" value="1"/>
</dbReference>
<evidence type="ECO:0000313" key="18">
    <source>
        <dbReference type="Proteomes" id="UP001262767"/>
    </source>
</evidence>
<comment type="caution">
    <text evidence="17">The sequence shown here is derived from an EMBL/GenBank/DDBJ whole genome shotgun (WGS) entry which is preliminary data.</text>
</comment>
<comment type="similarity">
    <text evidence="3">Belongs to the peptidase M1 family.</text>
</comment>
<evidence type="ECO:0000256" key="8">
    <source>
        <dbReference type="ARBA" id="ARBA00022723"/>
    </source>
</evidence>
<protein>
    <recommendedName>
        <fullName evidence="5 12">Aminopeptidase N</fullName>
        <ecNumber evidence="4 12">3.4.11.2</ecNumber>
    </recommendedName>
</protein>
<evidence type="ECO:0000256" key="4">
    <source>
        <dbReference type="ARBA" id="ARBA00012564"/>
    </source>
</evidence>
<dbReference type="SUPFAM" id="SSF55486">
    <property type="entry name" value="Metalloproteases ('zincins'), catalytic domain"/>
    <property type="match status" value="1"/>
</dbReference>
<evidence type="ECO:0000256" key="1">
    <source>
        <dbReference type="ARBA" id="ARBA00000098"/>
    </source>
</evidence>
<dbReference type="PANTHER" id="PTHR46322">
    <property type="entry name" value="PUROMYCIN-SENSITIVE AMINOPEPTIDASE"/>
    <property type="match status" value="1"/>
</dbReference>
<evidence type="ECO:0000256" key="11">
    <source>
        <dbReference type="ARBA" id="ARBA00023049"/>
    </source>
</evidence>